<evidence type="ECO:0000259" key="1">
    <source>
        <dbReference type="Pfam" id="PF18681"/>
    </source>
</evidence>
<dbReference type="Proteomes" id="UP000028868">
    <property type="component" value="Unassembled WGS sequence"/>
</dbReference>
<organism evidence="2 3">
    <name type="scientific">Halobacillus karajensis</name>
    <dbReference type="NCBI Taxonomy" id="195088"/>
    <lineage>
        <taxon>Bacteria</taxon>
        <taxon>Bacillati</taxon>
        <taxon>Bacillota</taxon>
        <taxon>Bacilli</taxon>
        <taxon>Bacillales</taxon>
        <taxon>Bacillaceae</taxon>
        <taxon>Halobacillus</taxon>
    </lineage>
</organism>
<dbReference type="Gene3D" id="3.30.70.1480">
    <property type="entry name" value="GK1464-like"/>
    <property type="match status" value="1"/>
</dbReference>
<accession>A0A024P572</accession>
<dbReference type="OrthoDB" id="2968163at2"/>
<dbReference type="InterPro" id="IPR028990">
    <property type="entry name" value="GK1464-like"/>
</dbReference>
<protein>
    <recommendedName>
        <fullName evidence="1">GK1464-like domain-containing protein</fullName>
    </recommendedName>
</protein>
<proteinExistence type="predicted"/>
<evidence type="ECO:0000313" key="3">
    <source>
        <dbReference type="Proteomes" id="UP000028868"/>
    </source>
</evidence>
<dbReference type="Pfam" id="PF18681">
    <property type="entry name" value="DUF5634"/>
    <property type="match status" value="1"/>
</dbReference>
<comment type="caution">
    <text evidence="2">The sequence shown here is derived from an EMBL/GenBank/DDBJ whole genome shotgun (WGS) entry which is preliminary data.</text>
</comment>
<reference evidence="3" key="1">
    <citation type="submission" date="2014-03" db="EMBL/GenBank/DDBJ databases">
        <authorList>
            <person name="Urmite Genomes U."/>
        </authorList>
    </citation>
    <scope>NUCLEOTIDE SEQUENCE [LARGE SCALE GENOMIC DNA]</scope>
    <source>
        <strain evidence="3">HD-03</strain>
    </source>
</reference>
<dbReference type="RefSeq" id="WP_035508369.1">
    <property type="nucleotide sequence ID" value="NZ_CCDH010000003.1"/>
</dbReference>
<dbReference type="AlphaFoldDB" id="A0A024P572"/>
<feature type="domain" description="GK1464-like" evidence="1">
    <location>
        <begin position="4"/>
        <end position="99"/>
    </location>
</feature>
<name>A0A024P572_9BACI</name>
<keyword evidence="3" id="KW-1185">Reference proteome</keyword>
<evidence type="ECO:0000313" key="2">
    <source>
        <dbReference type="EMBL" id="CDQ23933.1"/>
    </source>
</evidence>
<sequence length="102" mass="11939">MESVPVEQLISDLENSFRPLMEKNNLDDIGIFEEEGQGDYYHLGYTVKKNERVYMVHLPFIKSEDGHLTLDKQEWIVETDDPNAVDLKGFDKIDDVFQSLFR</sequence>
<reference evidence="2 3" key="2">
    <citation type="submission" date="2014-05" db="EMBL/GenBank/DDBJ databases">
        <title>Draft genome sequence of Halobacillus karajensis HK-03.</title>
        <authorList>
            <person name="Khelaifia S."/>
            <person name="Croce O."/>
            <person name="Lagier J.C."/>
            <person name="Raoult D."/>
        </authorList>
    </citation>
    <scope>NUCLEOTIDE SEQUENCE [LARGE SCALE GENOMIC DNA]</scope>
    <source>
        <strain evidence="2 3">HD-03</strain>
    </source>
</reference>
<dbReference type="EMBL" id="CCDI010000002">
    <property type="protein sequence ID" value="CDQ23933.1"/>
    <property type="molecule type" value="Genomic_DNA"/>
</dbReference>
<dbReference type="InterPro" id="IPR040915">
    <property type="entry name" value="GK1464-like_dom"/>
</dbReference>
<dbReference type="SUPFAM" id="SSF143579">
    <property type="entry name" value="GK1464-like"/>
    <property type="match status" value="1"/>
</dbReference>
<gene>
    <name evidence="2" type="ORF">BN983_02189</name>
</gene>